<dbReference type="GO" id="GO:0006357">
    <property type="term" value="P:regulation of transcription by RNA polymerase II"/>
    <property type="evidence" value="ECO:0007669"/>
    <property type="project" value="TreeGrafter"/>
</dbReference>
<evidence type="ECO:0000256" key="1">
    <source>
        <dbReference type="ARBA" id="ARBA00004123"/>
    </source>
</evidence>
<evidence type="ECO:0000256" key="5">
    <source>
        <dbReference type="SAM" id="MobiDB-lite"/>
    </source>
</evidence>
<dbReference type="Pfam" id="PF12767">
    <property type="entry name" value="SAGA-Tad1"/>
    <property type="match status" value="1"/>
</dbReference>
<dbReference type="GO" id="GO:0003713">
    <property type="term" value="F:transcription coactivator activity"/>
    <property type="evidence" value="ECO:0007669"/>
    <property type="project" value="TreeGrafter"/>
</dbReference>
<feature type="compositionally biased region" description="Low complexity" evidence="5">
    <location>
        <begin position="194"/>
        <end position="214"/>
    </location>
</feature>
<name>A0A0F7SIE5_PHARH</name>
<feature type="compositionally biased region" description="Low complexity" evidence="5">
    <location>
        <begin position="295"/>
        <end position="308"/>
    </location>
</feature>
<feature type="region of interest" description="Disordered" evidence="5">
    <location>
        <begin position="295"/>
        <end position="315"/>
    </location>
</feature>
<dbReference type="PANTHER" id="PTHR21277:SF5">
    <property type="entry name" value="TRANSCRIPTIONAL ADAPTER 1"/>
    <property type="match status" value="1"/>
</dbReference>
<dbReference type="GO" id="GO:0005634">
    <property type="term" value="C:nucleus"/>
    <property type="evidence" value="ECO:0007669"/>
    <property type="project" value="UniProtKB-SubCell"/>
</dbReference>
<proteinExistence type="predicted"/>
<keyword evidence="2" id="KW-0805">Transcription regulation</keyword>
<keyword evidence="3" id="KW-0804">Transcription</keyword>
<protein>
    <submittedName>
        <fullName evidence="6">Transcriptional coactivator Hfi1/Transcriptional adapter 1</fullName>
    </submittedName>
</protein>
<dbReference type="GO" id="GO:0000124">
    <property type="term" value="C:SAGA complex"/>
    <property type="evidence" value="ECO:0007669"/>
    <property type="project" value="UniProtKB-ARBA"/>
</dbReference>
<feature type="region of interest" description="Disordered" evidence="5">
    <location>
        <begin position="374"/>
        <end position="404"/>
    </location>
</feature>
<dbReference type="PANTHER" id="PTHR21277">
    <property type="entry name" value="TRANSCRIPTIONAL ADAPTER 1"/>
    <property type="match status" value="1"/>
</dbReference>
<dbReference type="EMBL" id="LN483345">
    <property type="protein sequence ID" value="CDZ98696.1"/>
    <property type="molecule type" value="Genomic_DNA"/>
</dbReference>
<dbReference type="AlphaFoldDB" id="A0A0F7SIE5"/>
<keyword evidence="4" id="KW-0539">Nucleus</keyword>
<evidence type="ECO:0000256" key="2">
    <source>
        <dbReference type="ARBA" id="ARBA00023015"/>
    </source>
</evidence>
<evidence type="ECO:0000313" key="6">
    <source>
        <dbReference type="EMBL" id="CDZ98696.1"/>
    </source>
</evidence>
<dbReference type="InterPro" id="IPR024738">
    <property type="entry name" value="Hfi1/Tada1"/>
</dbReference>
<organism evidence="6">
    <name type="scientific">Phaffia rhodozyma</name>
    <name type="common">Yeast</name>
    <name type="synonym">Xanthophyllomyces dendrorhous</name>
    <dbReference type="NCBI Taxonomy" id="264483"/>
    <lineage>
        <taxon>Eukaryota</taxon>
        <taxon>Fungi</taxon>
        <taxon>Dikarya</taxon>
        <taxon>Basidiomycota</taxon>
        <taxon>Agaricomycotina</taxon>
        <taxon>Tremellomycetes</taxon>
        <taxon>Cystofilobasidiales</taxon>
        <taxon>Mrakiaceae</taxon>
        <taxon>Phaffia</taxon>
    </lineage>
</organism>
<comment type="subcellular location">
    <subcellularLocation>
        <location evidence="1">Nucleus</location>
    </subcellularLocation>
</comment>
<sequence length="421" mass="45896">MASIHPSSPTSLKGPMVVPSRPLAPYVRIDTLKIKQHLHDALGSNGLAYWKTLQDFITGRLSRDELDDLVTEWGVGDKRIIPLHNQFLMAILSNAANSTITPATETNVLKRSRPDDPTEYGAKRRVVNYVLGMPKGERERIKAKHMIDTITGQDAYPHAREQRRRDGTGWVGVSELSRERAILGPTNGIDVNQASGESGSGPTSESASLSSTNLPPLPTALEMRMLPDHQQLKERIQRLSTECGLTEVEPGVSEIVDQAVQACVRNFITTHLHLHRANLSSTPSIKSSIPAFFNSEPASPSASSSSSFMPQTPPNTFTQEALEGILTVTPSLALPEGNVGRRICNRIMTAEDFEEAWDDDRAERQKVLASGRMGLSSGGSFDEGEGGLASVDATEGPEVRKKGYSYSYRDPRSILDSVLGL</sequence>
<evidence type="ECO:0000256" key="3">
    <source>
        <dbReference type="ARBA" id="ARBA00023163"/>
    </source>
</evidence>
<evidence type="ECO:0000256" key="4">
    <source>
        <dbReference type="ARBA" id="ARBA00023242"/>
    </source>
</evidence>
<accession>A0A0F7SIE5</accession>
<feature type="region of interest" description="Disordered" evidence="5">
    <location>
        <begin position="183"/>
        <end position="217"/>
    </location>
</feature>
<reference evidence="6" key="1">
    <citation type="submission" date="2014-08" db="EMBL/GenBank/DDBJ databases">
        <authorList>
            <person name="Sharma Rahul"/>
            <person name="Thines Marco"/>
        </authorList>
    </citation>
    <scope>NUCLEOTIDE SEQUENCE</scope>
</reference>